<dbReference type="AlphaFoldDB" id="A0AAW0GNH5"/>
<proteinExistence type="predicted"/>
<feature type="transmembrane region" description="Helical" evidence="1">
    <location>
        <begin position="402"/>
        <end position="423"/>
    </location>
</feature>
<keyword evidence="1" id="KW-1133">Transmembrane helix</keyword>
<dbReference type="Proteomes" id="UP001385951">
    <property type="component" value="Unassembled WGS sequence"/>
</dbReference>
<accession>A0AAW0GNH5</accession>
<protein>
    <submittedName>
        <fullName evidence="2">Uncharacterized protein</fullName>
    </submittedName>
</protein>
<keyword evidence="1" id="KW-0812">Transmembrane</keyword>
<gene>
    <name evidence="2" type="ORF">QCA50_001913</name>
</gene>
<keyword evidence="3" id="KW-1185">Reference proteome</keyword>
<keyword evidence="1" id="KW-0472">Membrane</keyword>
<feature type="transmembrane region" description="Helical" evidence="1">
    <location>
        <begin position="341"/>
        <end position="361"/>
    </location>
</feature>
<feature type="transmembrane region" description="Helical" evidence="1">
    <location>
        <begin position="299"/>
        <end position="320"/>
    </location>
</feature>
<feature type="transmembrane region" description="Helical" evidence="1">
    <location>
        <begin position="224"/>
        <end position="245"/>
    </location>
</feature>
<comment type="caution">
    <text evidence="2">The sequence shown here is derived from an EMBL/GenBank/DDBJ whole genome shotgun (WGS) entry which is preliminary data.</text>
</comment>
<organism evidence="2 3">
    <name type="scientific">Cerrena zonata</name>
    <dbReference type="NCBI Taxonomy" id="2478898"/>
    <lineage>
        <taxon>Eukaryota</taxon>
        <taxon>Fungi</taxon>
        <taxon>Dikarya</taxon>
        <taxon>Basidiomycota</taxon>
        <taxon>Agaricomycotina</taxon>
        <taxon>Agaricomycetes</taxon>
        <taxon>Polyporales</taxon>
        <taxon>Cerrenaceae</taxon>
        <taxon>Cerrena</taxon>
    </lineage>
</organism>
<evidence type="ECO:0000313" key="3">
    <source>
        <dbReference type="Proteomes" id="UP001385951"/>
    </source>
</evidence>
<dbReference type="EMBL" id="JASBNA010000002">
    <property type="protein sequence ID" value="KAK7694725.1"/>
    <property type="molecule type" value="Genomic_DNA"/>
</dbReference>
<feature type="transmembrane region" description="Helical" evidence="1">
    <location>
        <begin position="149"/>
        <end position="174"/>
    </location>
</feature>
<feature type="transmembrane region" description="Helical" evidence="1">
    <location>
        <begin position="93"/>
        <end position="124"/>
    </location>
</feature>
<reference evidence="2 3" key="1">
    <citation type="submission" date="2022-09" db="EMBL/GenBank/DDBJ databases">
        <authorList>
            <person name="Palmer J.M."/>
        </authorList>
    </citation>
    <scope>NUCLEOTIDE SEQUENCE [LARGE SCALE GENOMIC DNA]</scope>
    <source>
        <strain evidence="2 3">DSM 7382</strain>
    </source>
</reference>
<evidence type="ECO:0000256" key="1">
    <source>
        <dbReference type="SAM" id="Phobius"/>
    </source>
</evidence>
<name>A0AAW0GNH5_9APHY</name>
<evidence type="ECO:0000313" key="2">
    <source>
        <dbReference type="EMBL" id="KAK7694725.1"/>
    </source>
</evidence>
<sequence length="786" mass="88757">MDRLAATGRTIEDLESNSVVSSWWKNRNSILSSLVNGALGVTGSSALASFYSLHGLFDTLQIFALILNTIKPHSGGDSFSQWRKLLMGTIPNILAFNLATSINLSLALLLIFMLICGALLYYFLRSTSLCCRLGISEGLQEPLQLKSDWGLVAATFILTVLYLPLSTMAMHVLVWSEDLWIVPNPYVNATSNPPVVAPLGAASEFRDPLDFCWTTTMKRNEINFAPIVVIIAIISLAVMTIWFPIHLHRVVRLVAPKVDKYTELGTKRSQSDMDREYQRLLARDRNPLNFLYNGFRRGWSTYEAVALFAKLTALLLTATVDPDNCLFRSLSRERVAISRQILLLLAMLGFFLAQCFLAPYLDPVNNASEWTSRVNFVVTSAVSLGVALNIPGKDALEGPVLYIIYIVTYGLSIYFTLINTSIMRRAVKRLARRIDFSIDIFSPRIDLSPASNHPKRRIWQEAVTTLFLTSPECGIPREQHMHYAQARDTEFPPYLLNFTGTPGERHVENLKILREVGSLTYAQGVAAVHGPDSSLFQHLEEVIQLQFTGPDCYWKEPKGTEPRGCTRFFGNAWWIPFPPTLILRYDDGPLAVLKDISDLELYVKQNSSRDVMRRREIRMALRALDGQVVQWPYEHIQLVGSRWPSFCSRRRYHAQTAISFRSALFSLKHHGRLIFEDQDFGSGFEVELKYTKGVVVDGSIIGLNDDYDLTTPLARFLILNEEIIKQPLAHLEGVLARYRHHNMRECLSKAETLTYRFSLTSTIPSVNLKGWLKALSSLSEILGCDS</sequence>